<protein>
    <recommendedName>
        <fullName evidence="3">DUF1643 domain-containing protein</fullName>
    </recommendedName>
</protein>
<dbReference type="Proteomes" id="UP000295657">
    <property type="component" value="Unassembled WGS sequence"/>
</dbReference>
<gene>
    <name evidence="1" type="ORF">EDC45_1472</name>
</gene>
<dbReference type="AlphaFoldDB" id="A0A4R6VBA3"/>
<name>A0A4R6VBA3_9PAST</name>
<accession>A0A4R6VBA3</accession>
<dbReference type="InterPro" id="IPR012441">
    <property type="entry name" value="DUF1643"/>
</dbReference>
<proteinExistence type="predicted"/>
<organism evidence="1 2">
    <name type="scientific">Mesocricetibacter intestinalis</name>
    <dbReference type="NCBI Taxonomy" id="1521930"/>
    <lineage>
        <taxon>Bacteria</taxon>
        <taxon>Pseudomonadati</taxon>
        <taxon>Pseudomonadota</taxon>
        <taxon>Gammaproteobacteria</taxon>
        <taxon>Pasteurellales</taxon>
        <taxon>Pasteurellaceae</taxon>
        <taxon>Mesocricetibacter</taxon>
    </lineage>
</organism>
<dbReference type="EMBL" id="SNYQ01000005">
    <property type="protein sequence ID" value="TDQ57411.1"/>
    <property type="molecule type" value="Genomic_DNA"/>
</dbReference>
<evidence type="ECO:0008006" key="3">
    <source>
        <dbReference type="Google" id="ProtNLM"/>
    </source>
</evidence>
<evidence type="ECO:0000313" key="2">
    <source>
        <dbReference type="Proteomes" id="UP000295657"/>
    </source>
</evidence>
<keyword evidence="2" id="KW-1185">Reference proteome</keyword>
<dbReference type="RefSeq" id="WP_208107256.1">
    <property type="nucleotide sequence ID" value="NZ_SNYQ01000005.1"/>
</dbReference>
<dbReference type="Pfam" id="PF07799">
    <property type="entry name" value="DUF1643"/>
    <property type="match status" value="1"/>
</dbReference>
<reference evidence="1 2" key="1">
    <citation type="submission" date="2019-03" db="EMBL/GenBank/DDBJ databases">
        <title>Genomic Encyclopedia of Type Strains, Phase IV (KMG-IV): sequencing the most valuable type-strain genomes for metagenomic binning, comparative biology and taxonomic classification.</title>
        <authorList>
            <person name="Goeker M."/>
        </authorList>
    </citation>
    <scope>NUCLEOTIDE SEQUENCE [LARGE SCALE GENOMIC DNA]</scope>
    <source>
        <strain evidence="1 2">DSM 28403</strain>
    </source>
</reference>
<sequence length="181" mass="21162">MAVKFMEYNIDVYEIDETNKYRFALGSLSEKTLFVFGVNPSTADDKKPDNTIKKVMGFAEKNGYKSFMMLNLYPQRATNPNKLSNEIDRMMMNKNLEVILHLLSLKKEADILLAWGGLIFSRSYLPLCLKEIYQSIKDYSLNFYRIGDFLKSGQPRHPLYAGYKQEFQVVDMDKYLQEFNI</sequence>
<evidence type="ECO:0000313" key="1">
    <source>
        <dbReference type="EMBL" id="TDQ57411.1"/>
    </source>
</evidence>
<comment type="caution">
    <text evidence="1">The sequence shown here is derived from an EMBL/GenBank/DDBJ whole genome shotgun (WGS) entry which is preliminary data.</text>
</comment>